<dbReference type="PANTHER" id="PTHR43323">
    <property type="entry name" value="3-HYDROXY-3-METHYLGLUTARYL COENZYME A SYNTHASE"/>
    <property type="match status" value="1"/>
</dbReference>
<dbReference type="Proteomes" id="UP000676336">
    <property type="component" value="Unassembled WGS sequence"/>
</dbReference>
<proteinExistence type="predicted"/>
<dbReference type="Proteomes" id="UP000681967">
    <property type="component" value="Unassembled WGS sequence"/>
</dbReference>
<gene>
    <name evidence="4" type="ORF">BYL167_LOCUS7361</name>
    <name evidence="3" type="ORF">GIL414_LOCUS5437</name>
    <name evidence="6" type="ORF">OVN521_LOCUS19833</name>
    <name evidence="5" type="ORF">SMN809_LOCUS6307</name>
</gene>
<dbReference type="Proteomes" id="UP000663866">
    <property type="component" value="Unassembled WGS sequence"/>
</dbReference>
<evidence type="ECO:0000313" key="4">
    <source>
        <dbReference type="EMBL" id="CAF3879381.1"/>
    </source>
</evidence>
<dbReference type="InterPro" id="IPR013528">
    <property type="entry name" value="HMG_CoA_synth_N"/>
</dbReference>
<dbReference type="AlphaFoldDB" id="A0A819TRW6"/>
<dbReference type="Gene3D" id="3.40.47.10">
    <property type="match status" value="1"/>
</dbReference>
<sequence>MRTRTTTINPDISSLCLIVQSRLLDETGVHPQQIGRLDVGTETLVDKAKSITTVLMQLLVEHGNTAVESVDNMNACYVQCASRSY</sequence>
<evidence type="ECO:0000256" key="1">
    <source>
        <dbReference type="ARBA" id="ARBA00022679"/>
    </source>
</evidence>
<dbReference type="SUPFAM" id="SSF53901">
    <property type="entry name" value="Thiolase-like"/>
    <property type="match status" value="1"/>
</dbReference>
<comment type="caution">
    <text evidence="6">The sequence shown here is derived from an EMBL/GenBank/DDBJ whole genome shotgun (WGS) entry which is preliminary data.</text>
</comment>
<evidence type="ECO:0000259" key="2">
    <source>
        <dbReference type="Pfam" id="PF01154"/>
    </source>
</evidence>
<dbReference type="EMBL" id="CAJOBH010001902">
    <property type="protein sequence ID" value="CAF3879381.1"/>
    <property type="molecule type" value="Genomic_DNA"/>
</dbReference>
<dbReference type="GO" id="GO:0006084">
    <property type="term" value="P:acetyl-CoA metabolic process"/>
    <property type="evidence" value="ECO:0007669"/>
    <property type="project" value="TreeGrafter"/>
</dbReference>
<dbReference type="Proteomes" id="UP000681720">
    <property type="component" value="Unassembled WGS sequence"/>
</dbReference>
<dbReference type="EMBL" id="CAJOBG010003817">
    <property type="protein sequence ID" value="CAF4082104.1"/>
    <property type="molecule type" value="Genomic_DNA"/>
</dbReference>
<dbReference type="InterPro" id="IPR016039">
    <property type="entry name" value="Thiolase-like"/>
</dbReference>
<organism evidence="6 7">
    <name type="scientific">Rotaria magnacalcarata</name>
    <dbReference type="NCBI Taxonomy" id="392030"/>
    <lineage>
        <taxon>Eukaryota</taxon>
        <taxon>Metazoa</taxon>
        <taxon>Spiralia</taxon>
        <taxon>Gnathifera</taxon>
        <taxon>Rotifera</taxon>
        <taxon>Eurotatoria</taxon>
        <taxon>Bdelloidea</taxon>
        <taxon>Philodinida</taxon>
        <taxon>Philodinidae</taxon>
        <taxon>Rotaria</taxon>
    </lineage>
</organism>
<evidence type="ECO:0000313" key="5">
    <source>
        <dbReference type="EMBL" id="CAF3894624.1"/>
    </source>
</evidence>
<evidence type="ECO:0000313" key="7">
    <source>
        <dbReference type="Proteomes" id="UP000663866"/>
    </source>
</evidence>
<feature type="domain" description="Hydroxymethylglutaryl-coenzyme A synthase N-terminal" evidence="2">
    <location>
        <begin position="7"/>
        <end position="81"/>
    </location>
</feature>
<dbReference type="EMBL" id="CAJOBJ010001433">
    <property type="protein sequence ID" value="CAF3878877.1"/>
    <property type="molecule type" value="Genomic_DNA"/>
</dbReference>
<dbReference type="GO" id="GO:0010142">
    <property type="term" value="P:farnesyl diphosphate biosynthetic process, mevalonate pathway"/>
    <property type="evidence" value="ECO:0007669"/>
    <property type="project" value="TreeGrafter"/>
</dbReference>
<protein>
    <recommendedName>
        <fullName evidence="2">Hydroxymethylglutaryl-coenzyme A synthase N-terminal domain-containing protein</fullName>
    </recommendedName>
</protein>
<dbReference type="Pfam" id="PF01154">
    <property type="entry name" value="HMG_CoA_synt_N"/>
    <property type="match status" value="1"/>
</dbReference>
<dbReference type="EMBL" id="CAJOBI010001688">
    <property type="protein sequence ID" value="CAF3894624.1"/>
    <property type="molecule type" value="Genomic_DNA"/>
</dbReference>
<accession>A0A819TRW6</accession>
<keyword evidence="7" id="KW-1185">Reference proteome</keyword>
<evidence type="ECO:0000313" key="6">
    <source>
        <dbReference type="EMBL" id="CAF4082104.1"/>
    </source>
</evidence>
<keyword evidence="1" id="KW-0808">Transferase</keyword>
<reference evidence="6" key="1">
    <citation type="submission" date="2021-02" db="EMBL/GenBank/DDBJ databases">
        <authorList>
            <person name="Nowell W R."/>
        </authorList>
    </citation>
    <scope>NUCLEOTIDE SEQUENCE</scope>
</reference>
<name>A0A819TRW6_9BILA</name>
<dbReference type="GO" id="GO:0004421">
    <property type="term" value="F:hydroxymethylglutaryl-CoA synthase activity"/>
    <property type="evidence" value="ECO:0007669"/>
    <property type="project" value="TreeGrafter"/>
</dbReference>
<evidence type="ECO:0000313" key="3">
    <source>
        <dbReference type="EMBL" id="CAF3878877.1"/>
    </source>
</evidence>
<dbReference type="PANTHER" id="PTHR43323:SF2">
    <property type="entry name" value="HYDROXYMETHYLGLUTARYL-COA SYNTHASE"/>
    <property type="match status" value="1"/>
</dbReference>